<comment type="caution">
    <text evidence="9">The sequence shown here is derived from an EMBL/GenBank/DDBJ whole genome shotgun (WGS) entry which is preliminary data.</text>
</comment>
<dbReference type="InterPro" id="IPR024528">
    <property type="entry name" value="ThrE_2"/>
</dbReference>
<feature type="domain" description="Threonine/serine exporter-like N-terminal" evidence="7">
    <location>
        <begin position="22"/>
        <end position="264"/>
    </location>
</feature>
<evidence type="ECO:0000313" key="10">
    <source>
        <dbReference type="Proteomes" id="UP000308508"/>
    </source>
</evidence>
<evidence type="ECO:0000256" key="2">
    <source>
        <dbReference type="ARBA" id="ARBA00022692"/>
    </source>
</evidence>
<feature type="transmembrane region" description="Helical" evidence="6">
    <location>
        <begin position="283"/>
        <end position="300"/>
    </location>
</feature>
<dbReference type="InterPro" id="IPR051361">
    <property type="entry name" value="ThrE/Ser_Exporter"/>
</dbReference>
<evidence type="ECO:0000259" key="8">
    <source>
        <dbReference type="Pfam" id="PF12821"/>
    </source>
</evidence>
<accession>A0A5R9PJN0</accession>
<proteinExistence type="inferred from homology"/>
<dbReference type="GO" id="GO:0016020">
    <property type="term" value="C:membrane"/>
    <property type="evidence" value="ECO:0007669"/>
    <property type="project" value="UniProtKB-SubCell"/>
</dbReference>
<evidence type="ECO:0000313" key="9">
    <source>
        <dbReference type="EMBL" id="TLX22948.1"/>
    </source>
</evidence>
<evidence type="ECO:0000256" key="6">
    <source>
        <dbReference type="SAM" id="Phobius"/>
    </source>
</evidence>
<evidence type="ECO:0000259" key="7">
    <source>
        <dbReference type="Pfam" id="PF06738"/>
    </source>
</evidence>
<feature type="transmembrane region" description="Helical" evidence="6">
    <location>
        <begin position="133"/>
        <end position="151"/>
    </location>
</feature>
<feature type="transmembrane region" description="Helical" evidence="6">
    <location>
        <begin position="361"/>
        <end position="381"/>
    </location>
</feature>
<dbReference type="RefSeq" id="WP_138347255.1">
    <property type="nucleotide sequence ID" value="NZ_SROY01000001.1"/>
</dbReference>
<evidence type="ECO:0000256" key="5">
    <source>
        <dbReference type="ARBA" id="ARBA00034125"/>
    </source>
</evidence>
<dbReference type="STRING" id="1123377.GCA_000423885_01468"/>
<dbReference type="AlphaFoldDB" id="A0A5R9PJN0"/>
<dbReference type="InterPro" id="IPR010619">
    <property type="entry name" value="ThrE-like_N"/>
</dbReference>
<comment type="subcellular location">
    <subcellularLocation>
        <location evidence="1">Membrane</location>
        <topology evidence="1">Multi-pass membrane protein</topology>
    </subcellularLocation>
</comment>
<feature type="domain" description="Threonine/Serine exporter ThrE" evidence="8">
    <location>
        <begin position="289"/>
        <end position="409"/>
    </location>
</feature>
<sequence>MLVRLLHPPAMTEATYTERIAFVVDLARHLHAYGTTSQRMEAAIESVARKLALECQPWCNPTGIILSFSDPARPAGESDTTRIIRPGLGDTNLRKLCEADRIAEDVINGRMGIGAGRAALRELDRPGGWRGQVMVALGFALASAAVAGLLRLPWLDIATAGVIGLLIGGLALAAQSRPRLHESFEALAGLLAGAVAILVSSFIGPLNLNTVIIAAVIVLLPGMMLALSTNELTSRHLVSGTARFAGALMIIVSLTIGIAIAFGLAGVAGIEPQVRASRPQPEWVVWSAVALAAYAFAVLFQAGRRDYPLVMGSVIAGYLISRFSGEWLGPIAGVFLAALAATAAGNAYARWFNRPGALVRLPGIIILVPGSISLRGVISLVQSQDIGAGEAAAMAALNTLMALLAGLVFGNLLMPTRRSL</sequence>
<evidence type="ECO:0000256" key="1">
    <source>
        <dbReference type="ARBA" id="ARBA00004141"/>
    </source>
</evidence>
<feature type="transmembrane region" description="Helical" evidence="6">
    <location>
        <begin position="157"/>
        <end position="174"/>
    </location>
</feature>
<keyword evidence="10" id="KW-1185">Reference proteome</keyword>
<comment type="similarity">
    <text evidence="5">Belongs to the ThrE exporter (TC 2.A.79) family.</text>
</comment>
<feature type="transmembrane region" description="Helical" evidence="6">
    <location>
        <begin position="186"/>
        <end position="204"/>
    </location>
</feature>
<dbReference type="GO" id="GO:0022857">
    <property type="term" value="F:transmembrane transporter activity"/>
    <property type="evidence" value="ECO:0007669"/>
    <property type="project" value="InterPro"/>
</dbReference>
<organism evidence="9 10">
    <name type="scientific">Thermomonas fusca</name>
    <dbReference type="NCBI Taxonomy" id="215690"/>
    <lineage>
        <taxon>Bacteria</taxon>
        <taxon>Pseudomonadati</taxon>
        <taxon>Pseudomonadota</taxon>
        <taxon>Gammaproteobacteria</taxon>
        <taxon>Lysobacterales</taxon>
        <taxon>Lysobacteraceae</taxon>
        <taxon>Thermomonas</taxon>
    </lineage>
</organism>
<gene>
    <name evidence="9" type="ORF">E5S66_02690</name>
</gene>
<evidence type="ECO:0000256" key="3">
    <source>
        <dbReference type="ARBA" id="ARBA00022989"/>
    </source>
</evidence>
<protein>
    <submittedName>
        <fullName evidence="9">Threonine/serine exporter family protein</fullName>
    </submittedName>
</protein>
<dbReference type="EMBL" id="SROY01000001">
    <property type="protein sequence ID" value="TLX22948.1"/>
    <property type="molecule type" value="Genomic_DNA"/>
</dbReference>
<name>A0A5R9PJN0_9GAMM</name>
<dbReference type="Pfam" id="PF12821">
    <property type="entry name" value="ThrE_2"/>
    <property type="match status" value="1"/>
</dbReference>
<feature type="transmembrane region" description="Helical" evidence="6">
    <location>
        <begin position="210"/>
        <end position="232"/>
    </location>
</feature>
<feature type="transmembrane region" description="Helical" evidence="6">
    <location>
        <begin position="393"/>
        <end position="414"/>
    </location>
</feature>
<feature type="transmembrane region" description="Helical" evidence="6">
    <location>
        <begin position="244"/>
        <end position="268"/>
    </location>
</feature>
<keyword evidence="3 6" id="KW-1133">Transmembrane helix</keyword>
<reference evidence="9 10" key="1">
    <citation type="submission" date="2019-04" db="EMBL/GenBank/DDBJ databases">
        <authorList>
            <person name="Grouzdev D.S."/>
            <person name="Nazina T.N."/>
        </authorList>
    </citation>
    <scope>NUCLEOTIDE SEQUENCE [LARGE SCALE GENOMIC DNA]</scope>
    <source>
        <strain evidence="9 10">SHC 3-19</strain>
    </source>
</reference>
<dbReference type="PANTHER" id="PTHR31082:SF4">
    <property type="entry name" value="PHEROMONE-REGULATED MEMBRANE PROTEIN 10"/>
    <property type="match status" value="1"/>
</dbReference>
<evidence type="ECO:0000256" key="4">
    <source>
        <dbReference type="ARBA" id="ARBA00023136"/>
    </source>
</evidence>
<dbReference type="Pfam" id="PF06738">
    <property type="entry name" value="ThrE"/>
    <property type="match status" value="1"/>
</dbReference>
<dbReference type="PANTHER" id="PTHR31082">
    <property type="entry name" value="PHEROMONE-REGULATED MEMBRANE PROTEIN 10"/>
    <property type="match status" value="1"/>
</dbReference>
<keyword evidence="4 6" id="KW-0472">Membrane</keyword>
<feature type="transmembrane region" description="Helical" evidence="6">
    <location>
        <begin position="331"/>
        <end position="349"/>
    </location>
</feature>
<keyword evidence="2 6" id="KW-0812">Transmembrane</keyword>
<dbReference type="Proteomes" id="UP000308508">
    <property type="component" value="Unassembled WGS sequence"/>
</dbReference>